<evidence type="ECO:0000256" key="1">
    <source>
        <dbReference type="SAM" id="MobiDB-lite"/>
    </source>
</evidence>
<name>A0A7W0I6I1_9ACTN</name>
<sequence>MVEVEELLDETVLRMPSGAEVRARATRRRTRRRVAVAAAVTAVVVGAASWAVLPGGGPADVRPAGTPTASPSADAGDTPYKKDGVVRLLTGEQVPLDEKWHWRRDEQGNIDAPLPYLFFDGCPDSLAYSEGHGNQQRYTTSFNGDDEALARQRYAEYDNAADAAADLTDLRESLSACGLKQHGRGEDSYYADIDTDGRGMRVTIEHGERWTSVVEVQEGWPQTG</sequence>
<evidence type="ECO:0000313" key="4">
    <source>
        <dbReference type="Proteomes" id="UP000545761"/>
    </source>
</evidence>
<feature type="region of interest" description="Disordered" evidence="1">
    <location>
        <begin position="61"/>
        <end position="80"/>
    </location>
</feature>
<evidence type="ECO:0000256" key="2">
    <source>
        <dbReference type="SAM" id="Phobius"/>
    </source>
</evidence>
<keyword evidence="2" id="KW-1133">Transmembrane helix</keyword>
<dbReference type="EMBL" id="JACEHE010000001">
    <property type="protein sequence ID" value="MBA2944330.1"/>
    <property type="molecule type" value="Genomic_DNA"/>
</dbReference>
<dbReference type="RefSeq" id="WP_181655305.1">
    <property type="nucleotide sequence ID" value="NZ_JACEHE010000001.1"/>
</dbReference>
<keyword evidence="2" id="KW-0812">Transmembrane</keyword>
<evidence type="ECO:0000313" key="3">
    <source>
        <dbReference type="EMBL" id="MBA2944330.1"/>
    </source>
</evidence>
<reference evidence="3 4" key="1">
    <citation type="submission" date="2020-07" db="EMBL/GenBank/DDBJ databases">
        <title>Streptomyces isolated from Indian soil.</title>
        <authorList>
            <person name="Mandal S."/>
            <person name="Maiti P.K."/>
        </authorList>
    </citation>
    <scope>NUCLEOTIDE SEQUENCE [LARGE SCALE GENOMIC DNA]</scope>
    <source>
        <strain evidence="3 4">PSKA28</strain>
    </source>
</reference>
<organism evidence="3 4">
    <name type="scientific">Streptomyces himalayensis subsp. himalayensis</name>
    <dbReference type="NCBI Taxonomy" id="2756131"/>
    <lineage>
        <taxon>Bacteria</taxon>
        <taxon>Bacillati</taxon>
        <taxon>Actinomycetota</taxon>
        <taxon>Actinomycetes</taxon>
        <taxon>Kitasatosporales</taxon>
        <taxon>Streptomycetaceae</taxon>
        <taxon>Streptomyces</taxon>
        <taxon>Streptomyces himalayensis</taxon>
    </lineage>
</organism>
<feature type="transmembrane region" description="Helical" evidence="2">
    <location>
        <begin position="34"/>
        <end position="53"/>
    </location>
</feature>
<dbReference type="Proteomes" id="UP000545761">
    <property type="component" value="Unassembled WGS sequence"/>
</dbReference>
<proteinExistence type="predicted"/>
<dbReference type="AlphaFoldDB" id="A0A7W0I6I1"/>
<keyword evidence="2" id="KW-0472">Membrane</keyword>
<gene>
    <name evidence="3" type="ORF">H1D24_00480</name>
</gene>
<comment type="caution">
    <text evidence="3">The sequence shown here is derived from an EMBL/GenBank/DDBJ whole genome shotgun (WGS) entry which is preliminary data.</text>
</comment>
<accession>A0A7W0I6I1</accession>
<protein>
    <submittedName>
        <fullName evidence="3">Uncharacterized protein</fullName>
    </submittedName>
</protein>